<dbReference type="OrthoDB" id="332390at2759"/>
<dbReference type="EMBL" id="KN716635">
    <property type="protein sequence ID" value="KJH42717.1"/>
    <property type="molecule type" value="Genomic_DNA"/>
</dbReference>
<dbReference type="AlphaFoldDB" id="A0A0D8XG91"/>
<gene>
    <name evidence="1" type="ORF">DICVIV_11292</name>
</gene>
<sequence length="47" mass="5566">MKDRYFIGEECLYIDGNQRIPVKVIGITVVSNWQPENVFVLRHISMR</sequence>
<accession>A0A0D8XG91</accession>
<protein>
    <submittedName>
        <fullName evidence="1">Uncharacterized protein</fullName>
    </submittedName>
</protein>
<evidence type="ECO:0000313" key="2">
    <source>
        <dbReference type="Proteomes" id="UP000053766"/>
    </source>
</evidence>
<evidence type="ECO:0000313" key="1">
    <source>
        <dbReference type="EMBL" id="KJH42717.1"/>
    </source>
</evidence>
<name>A0A0D8XG91_DICVI</name>
<reference evidence="2" key="2">
    <citation type="journal article" date="2016" name="Sci. Rep.">
        <title>Dictyocaulus viviparus genome, variome and transcriptome elucidate lungworm biology and support future intervention.</title>
        <authorList>
            <person name="McNulty S.N."/>
            <person name="Strube C."/>
            <person name="Rosa B.A."/>
            <person name="Martin J.C."/>
            <person name="Tyagi R."/>
            <person name="Choi Y.J."/>
            <person name="Wang Q."/>
            <person name="Hallsworth Pepin K."/>
            <person name="Zhang X."/>
            <person name="Ozersky P."/>
            <person name="Wilson R.K."/>
            <person name="Sternberg P.W."/>
            <person name="Gasser R.B."/>
            <person name="Mitreva M."/>
        </authorList>
    </citation>
    <scope>NUCLEOTIDE SEQUENCE [LARGE SCALE GENOMIC DNA]</scope>
    <source>
        <strain evidence="2">HannoverDv2000</strain>
    </source>
</reference>
<organism evidence="1 2">
    <name type="scientific">Dictyocaulus viviparus</name>
    <name type="common">Bovine lungworm</name>
    <dbReference type="NCBI Taxonomy" id="29172"/>
    <lineage>
        <taxon>Eukaryota</taxon>
        <taxon>Metazoa</taxon>
        <taxon>Ecdysozoa</taxon>
        <taxon>Nematoda</taxon>
        <taxon>Chromadorea</taxon>
        <taxon>Rhabditida</taxon>
        <taxon>Rhabditina</taxon>
        <taxon>Rhabditomorpha</taxon>
        <taxon>Strongyloidea</taxon>
        <taxon>Metastrongylidae</taxon>
        <taxon>Dictyocaulus</taxon>
    </lineage>
</organism>
<proteinExistence type="predicted"/>
<keyword evidence="2" id="KW-1185">Reference proteome</keyword>
<reference evidence="1 2" key="1">
    <citation type="submission" date="2013-11" db="EMBL/GenBank/DDBJ databases">
        <title>Draft genome of the bovine lungworm Dictyocaulus viviparus.</title>
        <authorList>
            <person name="Mitreva M."/>
        </authorList>
    </citation>
    <scope>NUCLEOTIDE SEQUENCE [LARGE SCALE GENOMIC DNA]</scope>
    <source>
        <strain evidence="1 2">HannoverDv2000</strain>
    </source>
</reference>
<dbReference type="Proteomes" id="UP000053766">
    <property type="component" value="Unassembled WGS sequence"/>
</dbReference>